<dbReference type="Proteomes" id="UP000053562">
    <property type="component" value="Unassembled WGS sequence"/>
</dbReference>
<feature type="chain" id="PRO_5005322389" evidence="2">
    <location>
        <begin position="24"/>
        <end position="402"/>
    </location>
</feature>
<gene>
    <name evidence="3" type="ORF">PVIIG_04713</name>
</gene>
<feature type="region of interest" description="Disordered" evidence="1">
    <location>
        <begin position="28"/>
        <end position="191"/>
    </location>
</feature>
<feature type="compositionally biased region" description="Polar residues" evidence="1">
    <location>
        <begin position="61"/>
        <end position="77"/>
    </location>
</feature>
<dbReference type="OrthoDB" id="385324at2759"/>
<evidence type="ECO:0000256" key="2">
    <source>
        <dbReference type="SAM" id="SignalP"/>
    </source>
</evidence>
<protein>
    <submittedName>
        <fullName evidence="3">Uncharacterized protein</fullName>
    </submittedName>
</protein>
<sequence>MKSLVNVALYLLVLNFCICLISAKEENKSPSAPLDVAQEKSNLRYRNEGSKHVGKKKAASVTPQDSNSKKGQANVNKGENGIPDFDDSNMTTVEEGHQSLPNEEAKVKPETVTDKKEKGERKKGGKKSSGGQTVTKSETERSDSSGTTGKRKKGSKKGESHKKEKNKQEGATPEKDVTMLVDGEQVNKEGDFHVPNAEQGVAHVDVYGPNGVDSWDTSISYEKNEAESLYPQVTDQDGLPVEMPTHGGDGTAQWNSQSVEAPGYSDGVEPVKGGEASHTSDDSHNSEGVPKAEEVEGKNGSVKNETSKGEQKTPSGIEESKQNGANQDGNKKEGFSKKDLMKLFHEHIDLASLVESFKSNEKLQKMSEELVSFAVKAYDGFLVFVEQVKFFANDVVQIIQNL</sequence>
<feature type="compositionally biased region" description="Basic and acidic residues" evidence="1">
    <location>
        <begin position="278"/>
        <end position="297"/>
    </location>
</feature>
<dbReference type="EMBL" id="KQ234239">
    <property type="protein sequence ID" value="KMZ81624.1"/>
    <property type="molecule type" value="Genomic_DNA"/>
</dbReference>
<evidence type="ECO:0000313" key="3">
    <source>
        <dbReference type="EMBL" id="KMZ81624.1"/>
    </source>
</evidence>
<name>A0A0J9SF46_PLAVI</name>
<feature type="region of interest" description="Disordered" evidence="1">
    <location>
        <begin position="226"/>
        <end position="333"/>
    </location>
</feature>
<evidence type="ECO:0000256" key="1">
    <source>
        <dbReference type="SAM" id="MobiDB-lite"/>
    </source>
</evidence>
<feature type="compositionally biased region" description="Basic and acidic residues" evidence="1">
    <location>
        <begin position="37"/>
        <end position="51"/>
    </location>
</feature>
<reference evidence="3 4" key="1">
    <citation type="submission" date="2011-08" db="EMBL/GenBank/DDBJ databases">
        <title>The Genome Sequence of Plasmodium vivax India VII.</title>
        <authorList>
            <consortium name="The Broad Institute Genome Sequencing Platform"/>
            <consortium name="The Broad Institute Genome Sequencing Center for Infectious Disease"/>
            <person name="Neafsey D."/>
            <person name="Carlton J."/>
            <person name="Barnwell J."/>
            <person name="Collins W."/>
            <person name="Escalante A."/>
            <person name="Mullikin J."/>
            <person name="Saul A."/>
            <person name="Guigo R."/>
            <person name="Camara F."/>
            <person name="Young S.K."/>
            <person name="Zeng Q."/>
            <person name="Gargeya S."/>
            <person name="Fitzgerald M."/>
            <person name="Haas B."/>
            <person name="Abouelleil A."/>
            <person name="Alvarado L."/>
            <person name="Arachchi H.M."/>
            <person name="Berlin A."/>
            <person name="Brown A."/>
            <person name="Chapman S.B."/>
            <person name="Chen Z."/>
            <person name="Dunbar C."/>
            <person name="Freedman E."/>
            <person name="Gearin G."/>
            <person name="Gellesch M."/>
            <person name="Goldberg J."/>
            <person name="Griggs A."/>
            <person name="Gujja S."/>
            <person name="Heiman D."/>
            <person name="Howarth C."/>
            <person name="Larson L."/>
            <person name="Lui A."/>
            <person name="MacDonald P.J.P."/>
            <person name="Montmayeur A."/>
            <person name="Murphy C."/>
            <person name="Neiman D."/>
            <person name="Pearson M."/>
            <person name="Priest M."/>
            <person name="Roberts A."/>
            <person name="Saif S."/>
            <person name="Shea T."/>
            <person name="Shenoy N."/>
            <person name="Sisk P."/>
            <person name="Stolte C."/>
            <person name="Sykes S."/>
            <person name="Wortman J."/>
            <person name="Nusbaum C."/>
            <person name="Birren B."/>
        </authorList>
    </citation>
    <scope>NUCLEOTIDE SEQUENCE [LARGE SCALE GENOMIC DNA]</scope>
    <source>
        <strain evidence="3 4">India VII</strain>
    </source>
</reference>
<feature type="compositionally biased region" description="Basic and acidic residues" evidence="1">
    <location>
        <begin position="103"/>
        <end position="122"/>
    </location>
</feature>
<feature type="compositionally biased region" description="Basic and acidic residues" evidence="1">
    <location>
        <begin position="156"/>
        <end position="177"/>
    </location>
</feature>
<proteinExistence type="predicted"/>
<feature type="signal peptide" evidence="2">
    <location>
        <begin position="1"/>
        <end position="23"/>
    </location>
</feature>
<keyword evidence="2" id="KW-0732">Signal</keyword>
<organism evidence="3 4">
    <name type="scientific">Plasmodium vivax India VII</name>
    <dbReference type="NCBI Taxonomy" id="1077284"/>
    <lineage>
        <taxon>Eukaryota</taxon>
        <taxon>Sar</taxon>
        <taxon>Alveolata</taxon>
        <taxon>Apicomplexa</taxon>
        <taxon>Aconoidasida</taxon>
        <taxon>Haemosporida</taxon>
        <taxon>Plasmodiidae</taxon>
        <taxon>Plasmodium</taxon>
        <taxon>Plasmodium (Plasmodium)</taxon>
    </lineage>
</organism>
<dbReference type="AlphaFoldDB" id="A0A0J9SF46"/>
<evidence type="ECO:0000313" key="4">
    <source>
        <dbReference type="Proteomes" id="UP000053562"/>
    </source>
</evidence>
<accession>A0A0J9SF46</accession>